<dbReference type="PANTHER" id="PTHR43289:SF6">
    <property type="entry name" value="SERINE_THREONINE-PROTEIN KINASE NEKL-3"/>
    <property type="match status" value="1"/>
</dbReference>
<evidence type="ECO:0000313" key="12">
    <source>
        <dbReference type="Proteomes" id="UP000515563"/>
    </source>
</evidence>
<dbReference type="CDD" id="cd14014">
    <property type="entry name" value="STKc_PknB_like"/>
    <property type="match status" value="1"/>
</dbReference>
<evidence type="ECO:0000256" key="8">
    <source>
        <dbReference type="SAM" id="MobiDB-lite"/>
    </source>
</evidence>
<dbReference type="SUPFAM" id="SSF56112">
    <property type="entry name" value="Protein kinase-like (PK-like)"/>
    <property type="match status" value="1"/>
</dbReference>
<dbReference type="PROSITE" id="PS50011">
    <property type="entry name" value="PROTEIN_KINASE_DOM"/>
    <property type="match status" value="1"/>
</dbReference>
<dbReference type="GO" id="GO:0004674">
    <property type="term" value="F:protein serine/threonine kinase activity"/>
    <property type="evidence" value="ECO:0007669"/>
    <property type="project" value="UniProtKB-KW"/>
</dbReference>
<dbReference type="EMBL" id="CP043661">
    <property type="protein sequence ID" value="QNE18731.1"/>
    <property type="molecule type" value="Genomic_DNA"/>
</dbReference>
<dbReference type="GO" id="GO:0005524">
    <property type="term" value="F:ATP binding"/>
    <property type="evidence" value="ECO:0007669"/>
    <property type="project" value="UniProtKB-UniRule"/>
</dbReference>
<keyword evidence="3" id="KW-0808">Transferase</keyword>
<dbReference type="KEGG" id="kqi:F1D05_13465"/>
<dbReference type="PROSITE" id="PS00107">
    <property type="entry name" value="PROTEIN_KINASE_ATP"/>
    <property type="match status" value="1"/>
</dbReference>
<dbReference type="InterPro" id="IPR000719">
    <property type="entry name" value="Prot_kinase_dom"/>
</dbReference>
<reference evidence="12" key="1">
    <citation type="submission" date="2019-09" db="EMBL/GenBank/DDBJ databases">
        <title>Antimicrobial potential of Antarctic Bacteria.</title>
        <authorList>
            <person name="Benaud N."/>
            <person name="Edwards R.J."/>
            <person name="Ferrari B.C."/>
        </authorList>
    </citation>
    <scope>NUCLEOTIDE SEQUENCE [LARGE SCALE GENOMIC DNA]</scope>
    <source>
        <strain evidence="12">SPB151</strain>
    </source>
</reference>
<organism evidence="11 12">
    <name type="scientific">Kribbella qitaiheensis</name>
    <dbReference type="NCBI Taxonomy" id="1544730"/>
    <lineage>
        <taxon>Bacteria</taxon>
        <taxon>Bacillati</taxon>
        <taxon>Actinomycetota</taxon>
        <taxon>Actinomycetes</taxon>
        <taxon>Propionibacteriales</taxon>
        <taxon>Kribbellaceae</taxon>
        <taxon>Kribbella</taxon>
    </lineage>
</organism>
<feature type="compositionally biased region" description="Low complexity" evidence="8">
    <location>
        <begin position="410"/>
        <end position="473"/>
    </location>
</feature>
<dbReference type="InterPro" id="IPR011009">
    <property type="entry name" value="Kinase-like_dom_sf"/>
</dbReference>
<dbReference type="EC" id="2.7.11.1" evidence="1"/>
<reference evidence="11 12" key="2">
    <citation type="journal article" date="2020" name="Microbiol. Resour. Announc.">
        <title>Antarctic desert soil bacteria exhibit high novel natural product potential, evaluated through long-read genome sequencing and comparative genomics.</title>
        <authorList>
            <person name="Benaud N."/>
            <person name="Edwards R.J."/>
            <person name="Amos T.G."/>
            <person name="D'Agostino P.M."/>
            <person name="Gutierrez-Chavez C."/>
            <person name="Montgomery K."/>
            <person name="Nicetic I."/>
            <person name="Ferrari B.C."/>
        </authorList>
    </citation>
    <scope>NUCLEOTIDE SEQUENCE [LARGE SCALE GENOMIC DNA]</scope>
    <source>
        <strain evidence="11 12">SPB151</strain>
    </source>
</reference>
<feature type="region of interest" description="Disordered" evidence="8">
    <location>
        <begin position="402"/>
        <end position="487"/>
    </location>
</feature>
<feature type="compositionally biased region" description="Low complexity" evidence="8">
    <location>
        <begin position="272"/>
        <end position="295"/>
    </location>
</feature>
<keyword evidence="5 11" id="KW-0418">Kinase</keyword>
<proteinExistence type="predicted"/>
<feature type="domain" description="Protein kinase" evidence="10">
    <location>
        <begin position="15"/>
        <end position="273"/>
    </location>
</feature>
<accession>A0A7G6WXL6</accession>
<keyword evidence="4 7" id="KW-0547">Nucleotide-binding</keyword>
<keyword evidence="6 7" id="KW-0067">ATP-binding</keyword>
<dbReference type="SMART" id="SM00220">
    <property type="entry name" value="S_TKc"/>
    <property type="match status" value="1"/>
</dbReference>
<dbReference type="AlphaFoldDB" id="A0A7G6WXL6"/>
<evidence type="ECO:0000256" key="7">
    <source>
        <dbReference type="PROSITE-ProRule" id="PRU10141"/>
    </source>
</evidence>
<keyword evidence="9" id="KW-0472">Membrane</keyword>
<protein>
    <recommendedName>
        <fullName evidence="1">non-specific serine/threonine protein kinase</fullName>
        <ecNumber evidence="1">2.7.11.1</ecNumber>
    </recommendedName>
</protein>
<gene>
    <name evidence="11" type="ORF">F1D05_13465</name>
</gene>
<evidence type="ECO:0000256" key="3">
    <source>
        <dbReference type="ARBA" id="ARBA00022679"/>
    </source>
</evidence>
<keyword evidence="2 11" id="KW-0723">Serine/threonine-protein kinase</keyword>
<feature type="transmembrane region" description="Helical" evidence="9">
    <location>
        <begin position="378"/>
        <end position="398"/>
    </location>
</feature>
<evidence type="ECO:0000313" key="11">
    <source>
        <dbReference type="EMBL" id="QNE18731.1"/>
    </source>
</evidence>
<name>A0A7G6WXL6_9ACTN</name>
<dbReference type="RefSeq" id="WP_185448031.1">
    <property type="nucleotide sequence ID" value="NZ_CP043661.1"/>
</dbReference>
<keyword evidence="12" id="KW-1185">Reference proteome</keyword>
<keyword evidence="9" id="KW-1133">Transmembrane helix</keyword>
<evidence type="ECO:0000256" key="1">
    <source>
        <dbReference type="ARBA" id="ARBA00012513"/>
    </source>
</evidence>
<feature type="region of interest" description="Disordered" evidence="8">
    <location>
        <begin position="271"/>
        <end position="374"/>
    </location>
</feature>
<feature type="compositionally biased region" description="Pro residues" evidence="8">
    <location>
        <begin position="309"/>
        <end position="331"/>
    </location>
</feature>
<evidence type="ECO:0000256" key="2">
    <source>
        <dbReference type="ARBA" id="ARBA00022527"/>
    </source>
</evidence>
<dbReference type="Gene3D" id="3.30.200.20">
    <property type="entry name" value="Phosphorylase Kinase, domain 1"/>
    <property type="match status" value="1"/>
</dbReference>
<evidence type="ECO:0000256" key="5">
    <source>
        <dbReference type="ARBA" id="ARBA00022777"/>
    </source>
</evidence>
<evidence type="ECO:0000256" key="6">
    <source>
        <dbReference type="ARBA" id="ARBA00022840"/>
    </source>
</evidence>
<keyword evidence="9" id="KW-0812">Transmembrane</keyword>
<evidence type="ECO:0000259" key="10">
    <source>
        <dbReference type="PROSITE" id="PS50011"/>
    </source>
</evidence>
<sequence>MRTEESEGRLLAGRYRLLGSLGRGGMGVVWHAHDEVLHREVAVKEILLPPELPDEERKMLRRRTLREARSAARLSHPNVVAVYDVVEEEGRPWIVMEFVKSRTLADALRQEGPLPFRLVAEIGLQVLDALEAAHPAGVLHRDVKPSNVLLAEGGRVVLTDFGIATLEGDPSLTQSGTLVGSPAYIAPERVQARGAGPESDLWSLGATLYTAVEGRPPHDRGGVLPTLTAAVTEAPDPPKLAGPLWPALEALLRKNPAERADARTARSLLHRAATAPPSTAAPAQPTTPTSQPSAAWEHGQGTRVLPGAPLVPQPPPTLAEPEPQPVVPQPEPVGSGSSLVVPEPRGSAVSSASGSPVVPPPASPVAPARSSGQRRPKVLVALAVCAVIVAGLGAWAAFRPKDDNQQSRQPGASSAAPTVAPSTRPSGGTPTASGKSSAPPSSGPQSSAPSSPVSSVPSSRPTQPTTQPTNPSGAVVPAGFERHNDPTGFSLAVPINWTVRREGGRVYFRDPRGSRLLLIDQTDQPKADPVADWRQQEEARRDGYPEYRRIRIEAVDYFEKAADWEFTYAVRGGRQHVLNRGVVTSPRQAYGIYWSTPDGQWAASQTMLRTITASFRPAA</sequence>
<dbReference type="PANTHER" id="PTHR43289">
    <property type="entry name" value="MITOGEN-ACTIVATED PROTEIN KINASE KINASE KINASE 20-RELATED"/>
    <property type="match status" value="1"/>
</dbReference>
<dbReference type="Proteomes" id="UP000515563">
    <property type="component" value="Chromosome"/>
</dbReference>
<dbReference type="Pfam" id="PF00069">
    <property type="entry name" value="Pkinase"/>
    <property type="match status" value="1"/>
</dbReference>
<dbReference type="Gene3D" id="1.10.510.10">
    <property type="entry name" value="Transferase(Phosphotransferase) domain 1"/>
    <property type="match status" value="1"/>
</dbReference>
<evidence type="ECO:0000256" key="4">
    <source>
        <dbReference type="ARBA" id="ARBA00022741"/>
    </source>
</evidence>
<dbReference type="InterPro" id="IPR008271">
    <property type="entry name" value="Ser/Thr_kinase_AS"/>
</dbReference>
<feature type="binding site" evidence="7">
    <location>
        <position position="44"/>
    </location>
    <ligand>
        <name>ATP</name>
        <dbReference type="ChEBI" id="CHEBI:30616"/>
    </ligand>
</feature>
<dbReference type="InterPro" id="IPR017441">
    <property type="entry name" value="Protein_kinase_ATP_BS"/>
</dbReference>
<evidence type="ECO:0000256" key="9">
    <source>
        <dbReference type="SAM" id="Phobius"/>
    </source>
</evidence>
<dbReference type="PROSITE" id="PS00108">
    <property type="entry name" value="PROTEIN_KINASE_ST"/>
    <property type="match status" value="1"/>
</dbReference>
<feature type="compositionally biased region" description="Low complexity" evidence="8">
    <location>
        <begin position="344"/>
        <end position="356"/>
    </location>
</feature>